<dbReference type="InterPro" id="IPR011650">
    <property type="entry name" value="Peptidase_M20_dimer"/>
</dbReference>
<evidence type="ECO:0000256" key="1">
    <source>
        <dbReference type="ARBA" id="ARBA00022723"/>
    </source>
</evidence>
<keyword evidence="1" id="KW-0479">Metal-binding</keyword>
<dbReference type="Proteomes" id="UP000230796">
    <property type="component" value="Unassembled WGS sequence"/>
</dbReference>
<evidence type="ECO:0000313" key="4">
    <source>
        <dbReference type="EMBL" id="PIR99029.1"/>
    </source>
</evidence>
<dbReference type="GO" id="GO:0016787">
    <property type="term" value="F:hydrolase activity"/>
    <property type="evidence" value="ECO:0007669"/>
    <property type="project" value="UniProtKB-KW"/>
</dbReference>
<keyword evidence="2" id="KW-0378">Hydrolase</keyword>
<dbReference type="Pfam" id="PF01546">
    <property type="entry name" value="Peptidase_M20"/>
    <property type="match status" value="1"/>
</dbReference>
<dbReference type="InterPro" id="IPR050072">
    <property type="entry name" value="Peptidase_M20A"/>
</dbReference>
<evidence type="ECO:0000256" key="2">
    <source>
        <dbReference type="ARBA" id="ARBA00022801"/>
    </source>
</evidence>
<feature type="domain" description="Peptidase M20 dimerisation" evidence="3">
    <location>
        <begin position="197"/>
        <end position="312"/>
    </location>
</feature>
<dbReference type="SUPFAM" id="SSF53187">
    <property type="entry name" value="Zn-dependent exopeptidases"/>
    <property type="match status" value="1"/>
</dbReference>
<dbReference type="EMBL" id="PFAF01000030">
    <property type="protein sequence ID" value="PIR99029.1"/>
    <property type="molecule type" value="Genomic_DNA"/>
</dbReference>
<dbReference type="Gene3D" id="3.30.70.360">
    <property type="match status" value="1"/>
</dbReference>
<name>A0A2H0VKZ9_9BACT</name>
<organism evidence="4 5">
    <name type="scientific">Candidatus Collierbacteria bacterium CG10_big_fil_rev_8_21_14_0_10_44_9</name>
    <dbReference type="NCBI Taxonomy" id="1974535"/>
    <lineage>
        <taxon>Bacteria</taxon>
        <taxon>Candidatus Collieribacteriota</taxon>
    </lineage>
</organism>
<sequence length="407" mass="44681">MSITTVNSTIAKTVKASFEEETAFLSSLIKSKSSNPYTPQDSPLHIAVEGKVPILIFDKLKSMGLSPKYVGVSKERSNIVVEWGEKRGRMGLMMNGHMDTISPEGRDMISPYSGAIRNGRIYGLGSLDMKASLVAYIYAVKALLTASIKLRGKLILAFVVDEETGACSPYGTQYLLDKGCVPKACFIGENGSQYVRTAQRGVYRFKIVTKGEAVHTGVSTWERGERGHNAVVDMARIIDVLQGLEIPFKQSKMFEGRRPMFTFPTKISGGVALNAVPATCEAYGDVRLLPGNSDTQIKMLMIESLQKFNIQYEIQDLIYVPAVEIDSHDSLIVSLQRVVKTVLGYEPQPKVSGPATDGWMMVKRDIPTIMGFGPDGGGEHGKGEWVDLASLQKITEVYARFIVDYLG</sequence>
<dbReference type="InterPro" id="IPR002933">
    <property type="entry name" value="Peptidase_M20"/>
</dbReference>
<protein>
    <recommendedName>
        <fullName evidence="3">Peptidase M20 dimerisation domain-containing protein</fullName>
    </recommendedName>
</protein>
<evidence type="ECO:0000313" key="5">
    <source>
        <dbReference type="Proteomes" id="UP000230796"/>
    </source>
</evidence>
<reference evidence="5" key="1">
    <citation type="submission" date="2017-09" db="EMBL/GenBank/DDBJ databases">
        <title>Depth-based differentiation of microbial function through sediment-hosted aquifers and enrichment of novel symbionts in the deep terrestrial subsurface.</title>
        <authorList>
            <person name="Probst A.J."/>
            <person name="Ladd B."/>
            <person name="Jarett J.K."/>
            <person name="Geller-Mcgrath D.E."/>
            <person name="Sieber C.M.K."/>
            <person name="Emerson J.B."/>
            <person name="Anantharaman K."/>
            <person name="Thomas B.C."/>
            <person name="Malmstrom R."/>
            <person name="Stieglmeier M."/>
            <person name="Klingl A."/>
            <person name="Woyke T."/>
            <person name="Ryan C.M."/>
            <person name="Banfield J.F."/>
        </authorList>
    </citation>
    <scope>NUCLEOTIDE SEQUENCE [LARGE SCALE GENOMIC DNA]</scope>
</reference>
<dbReference type="GO" id="GO:0046872">
    <property type="term" value="F:metal ion binding"/>
    <property type="evidence" value="ECO:0007669"/>
    <property type="project" value="UniProtKB-KW"/>
</dbReference>
<dbReference type="InterPro" id="IPR036264">
    <property type="entry name" value="Bact_exopeptidase_dim_dom"/>
</dbReference>
<dbReference type="Pfam" id="PF07687">
    <property type="entry name" value="M20_dimer"/>
    <property type="match status" value="1"/>
</dbReference>
<gene>
    <name evidence="4" type="ORF">COT87_01615</name>
</gene>
<accession>A0A2H0VKZ9</accession>
<dbReference type="Gene3D" id="3.40.630.10">
    <property type="entry name" value="Zn peptidases"/>
    <property type="match status" value="1"/>
</dbReference>
<dbReference type="PANTHER" id="PTHR43808">
    <property type="entry name" value="ACETYLORNITHINE DEACETYLASE"/>
    <property type="match status" value="1"/>
</dbReference>
<dbReference type="AlphaFoldDB" id="A0A2H0VKZ9"/>
<comment type="caution">
    <text evidence="4">The sequence shown here is derived from an EMBL/GenBank/DDBJ whole genome shotgun (WGS) entry which is preliminary data.</text>
</comment>
<proteinExistence type="predicted"/>
<dbReference type="SUPFAM" id="SSF55031">
    <property type="entry name" value="Bacterial exopeptidase dimerisation domain"/>
    <property type="match status" value="1"/>
</dbReference>
<evidence type="ECO:0000259" key="3">
    <source>
        <dbReference type="Pfam" id="PF07687"/>
    </source>
</evidence>
<dbReference type="PANTHER" id="PTHR43808:SF32">
    <property type="entry name" value="ARGE_DAPE-RELATED DEACYLASE"/>
    <property type="match status" value="1"/>
</dbReference>